<comment type="caution">
    <text evidence="2">The sequence shown here is derived from an EMBL/GenBank/DDBJ whole genome shotgun (WGS) entry which is preliminary data.</text>
</comment>
<protein>
    <submittedName>
        <fullName evidence="2">Uncharacterized protein</fullName>
    </submittedName>
</protein>
<proteinExistence type="predicted"/>
<dbReference type="EMBL" id="SORE01000011">
    <property type="protein sequence ID" value="TDY48129.1"/>
    <property type="molecule type" value="Genomic_DNA"/>
</dbReference>
<organism evidence="2 3">
    <name type="scientific">Paraburkholderia rhizosphaerae</name>
    <dbReference type="NCBI Taxonomy" id="480658"/>
    <lineage>
        <taxon>Bacteria</taxon>
        <taxon>Pseudomonadati</taxon>
        <taxon>Pseudomonadota</taxon>
        <taxon>Betaproteobacteria</taxon>
        <taxon>Burkholderiales</taxon>
        <taxon>Burkholderiaceae</taxon>
        <taxon>Paraburkholderia</taxon>
    </lineage>
</organism>
<keyword evidence="1" id="KW-0472">Membrane</keyword>
<gene>
    <name evidence="2" type="ORF">BX592_11163</name>
</gene>
<sequence length="191" mass="20708">MRIGAREQRYAVLKEITMQLHMHSHHFVRRMPEWPATVIGGCVAGAVFLVIELFAMRVMGQSVWALVRMTAAIVMGREVLTQPATFAAGVVLVALVVHFALSILFAAVLAVIMAPFSLDSSAGMASLVGAVFGVLLYVVNLHGMTQLFPWFADARGWVSFLNHIVFGLAAADTYLSLEKKPSYAGGTERTG</sequence>
<feature type="transmembrane region" description="Helical" evidence="1">
    <location>
        <begin position="34"/>
        <end position="55"/>
    </location>
</feature>
<evidence type="ECO:0000313" key="3">
    <source>
        <dbReference type="Proteomes" id="UP000295509"/>
    </source>
</evidence>
<feature type="transmembrane region" description="Helical" evidence="1">
    <location>
        <begin position="156"/>
        <end position="175"/>
    </location>
</feature>
<accession>A0A4V3HEK8</accession>
<feature type="transmembrane region" description="Helical" evidence="1">
    <location>
        <begin position="86"/>
        <end position="112"/>
    </location>
</feature>
<evidence type="ECO:0000256" key="1">
    <source>
        <dbReference type="SAM" id="Phobius"/>
    </source>
</evidence>
<dbReference type="AlphaFoldDB" id="A0A4V3HEK8"/>
<evidence type="ECO:0000313" key="2">
    <source>
        <dbReference type="EMBL" id="TDY48129.1"/>
    </source>
</evidence>
<keyword evidence="3" id="KW-1185">Reference proteome</keyword>
<keyword evidence="1" id="KW-0812">Transmembrane</keyword>
<name>A0A4V3HEK8_9BURK</name>
<keyword evidence="1" id="KW-1133">Transmembrane helix</keyword>
<feature type="transmembrane region" description="Helical" evidence="1">
    <location>
        <begin position="124"/>
        <end position="144"/>
    </location>
</feature>
<reference evidence="2 3" key="1">
    <citation type="submission" date="2019-03" db="EMBL/GenBank/DDBJ databases">
        <title>Genomic Encyclopedia of Type Strains, Phase III (KMG-III): the genomes of soil and plant-associated and newly described type strains.</title>
        <authorList>
            <person name="Whitman W."/>
        </authorList>
    </citation>
    <scope>NUCLEOTIDE SEQUENCE [LARGE SCALE GENOMIC DNA]</scope>
    <source>
        <strain evidence="2 3">LMG 29544</strain>
    </source>
</reference>
<dbReference type="Proteomes" id="UP000295509">
    <property type="component" value="Unassembled WGS sequence"/>
</dbReference>